<organism evidence="2 4">
    <name type="scientific">Rotaria socialis</name>
    <dbReference type="NCBI Taxonomy" id="392032"/>
    <lineage>
        <taxon>Eukaryota</taxon>
        <taxon>Metazoa</taxon>
        <taxon>Spiralia</taxon>
        <taxon>Gnathifera</taxon>
        <taxon>Rotifera</taxon>
        <taxon>Eurotatoria</taxon>
        <taxon>Bdelloidea</taxon>
        <taxon>Philodinida</taxon>
        <taxon>Philodinidae</taxon>
        <taxon>Rotaria</taxon>
    </lineage>
</organism>
<proteinExistence type="predicted"/>
<sequence>MISKECQRHHHAFLKETKFQASLKLSTSGTLSPATIATTSSGYSTGDSSTSAIMTRNTRKSSSSITCNQHKTKSKGFQNIISKLKSFFISPKPKPKSKLKHSTTPKGMQSTSTFDHYSAYYGLPPSSSSSTTTNNTIAIPFTYYHNSPIKSKYYYKPNAEPYTARVTNFEKISAWLNYTDSMTQKEDEEDSDEFIFIDEFQEQSISPSLLNVDYQIIMKKNLSSIRMPRRSTSLVATLNRPVIEQKQYERSVSPAASFTSSILTKGMSERMTPQKTHYYSRTNLTEEPTQNLVTQSNRRRLIDFSRRRTVGGPNEHNTTNTVTSTYSNNKENVPINRRPQQIYRFSPSTSTIIATKKYFFHSKPSQIKNEDILMNSYGLTLMQQQQQQQQQQQKPQLQQRHSISSVVMTPKMPDNSSIYLSQKQQNRRSSIHLLQQQYTSDSLDDLLCDREVESYFYPNRRQSPTFIPRHTYINLESPSSHYSPPPPYIHGTLC</sequence>
<dbReference type="Proteomes" id="UP000663838">
    <property type="component" value="Unassembled WGS sequence"/>
</dbReference>
<evidence type="ECO:0000313" key="3">
    <source>
        <dbReference type="EMBL" id="CAF4742875.1"/>
    </source>
</evidence>
<dbReference type="EMBL" id="CAJNYV010001554">
    <property type="protein sequence ID" value="CAF3426796.1"/>
    <property type="molecule type" value="Genomic_DNA"/>
</dbReference>
<protein>
    <submittedName>
        <fullName evidence="2">Uncharacterized protein</fullName>
    </submittedName>
</protein>
<evidence type="ECO:0000313" key="2">
    <source>
        <dbReference type="EMBL" id="CAF3426796.1"/>
    </source>
</evidence>
<feature type="compositionally biased region" description="Low complexity" evidence="1">
    <location>
        <begin position="314"/>
        <end position="329"/>
    </location>
</feature>
<name>A0A818C7M9_9BILA</name>
<dbReference type="Proteomes" id="UP000663865">
    <property type="component" value="Unassembled WGS sequence"/>
</dbReference>
<evidence type="ECO:0000313" key="4">
    <source>
        <dbReference type="Proteomes" id="UP000663865"/>
    </source>
</evidence>
<feature type="region of interest" description="Disordered" evidence="1">
    <location>
        <begin position="308"/>
        <end position="332"/>
    </location>
</feature>
<evidence type="ECO:0000256" key="1">
    <source>
        <dbReference type="SAM" id="MobiDB-lite"/>
    </source>
</evidence>
<reference evidence="2" key="1">
    <citation type="submission" date="2021-02" db="EMBL/GenBank/DDBJ databases">
        <authorList>
            <person name="Nowell W R."/>
        </authorList>
    </citation>
    <scope>NUCLEOTIDE SEQUENCE</scope>
</reference>
<dbReference type="EMBL" id="CAJOBS010001575">
    <property type="protein sequence ID" value="CAF4742875.1"/>
    <property type="molecule type" value="Genomic_DNA"/>
</dbReference>
<accession>A0A818C7M9</accession>
<dbReference type="AlphaFoldDB" id="A0A818C7M9"/>
<comment type="caution">
    <text evidence="2">The sequence shown here is derived from an EMBL/GenBank/DDBJ whole genome shotgun (WGS) entry which is preliminary data.</text>
</comment>
<gene>
    <name evidence="2" type="ORF">KIK155_LOCUS10461</name>
    <name evidence="3" type="ORF">TOA249_LOCUS19806</name>
</gene>